<dbReference type="GO" id="GO:0007165">
    <property type="term" value="P:signal transduction"/>
    <property type="evidence" value="ECO:0007669"/>
    <property type="project" value="InterPro"/>
</dbReference>
<dbReference type="KEGG" id="dci:103519867"/>
<sequence length="505" mass="58112">MVYSEYVPGPRAMLGLPKSPSFHSGLDLLADATTATPTAPLPSSAAPPEFPATNPFTLAAIKQSIIDFNLYSDISDMSSTEGESDDSALMFAGMQLPSLLDASSEHRDELFVQKIRQCCVLFDFVQDPLSELKWKEVKRTALLEMVEYLTAQDVHISEAIYPEAVNMMTYLFSSHVRRFLESPDFQPNIAKKYIDQKFVLQLLDLFDSEDPRERDFLKTTLHRIYGKFLGLRAYIRKQINNIFYRFIYETEHHNGIAELLEILGSIINGFALPLKDEHKFFLLKVLLPLHKVKSLSVYHPQLAYCVVQFLEKDPSLTEPVVKCLLKFWPKTHSPKEVMFLNELEEILDVIEPAEFQKVMVPLFHQIAKCVSSSHFQVAERALYYWNNEYFMNLITDNATVIVPIMFPALYRNSKTHWNKTIHGLIYNALKLFMEMNQEVNIGWEKERMRDRDLTWSRVEALAMKNPHYKPSLCNSSSSSQEYLGGEGEEGDGSLDREKIENEAYE</sequence>
<comment type="similarity">
    <text evidence="1">Belongs to the phosphatase 2A regulatory subunit B56 family.</text>
</comment>
<evidence type="ECO:0000256" key="2">
    <source>
        <dbReference type="SAM" id="MobiDB-lite"/>
    </source>
</evidence>
<proteinExistence type="inferred from homology"/>
<feature type="region of interest" description="Disordered" evidence="2">
    <location>
        <begin position="467"/>
        <end position="505"/>
    </location>
</feature>
<feature type="compositionally biased region" description="Basic and acidic residues" evidence="2">
    <location>
        <begin position="493"/>
        <end position="505"/>
    </location>
</feature>
<keyword evidence="3" id="KW-1185">Reference proteome</keyword>
<dbReference type="STRING" id="121845.A0A3Q0JIP3"/>
<dbReference type="PANTHER" id="PTHR10257:SF3">
    <property type="entry name" value="SERINE_THREONINE-PROTEIN PHOSPHATASE 2A 56 KDA REGULATORY SUBUNIT GAMMA ISOFORM"/>
    <property type="match status" value="1"/>
</dbReference>
<dbReference type="Gene3D" id="1.25.10.10">
    <property type="entry name" value="Leucine-rich Repeat Variant"/>
    <property type="match status" value="2"/>
</dbReference>
<dbReference type="GO" id="GO:0005829">
    <property type="term" value="C:cytosol"/>
    <property type="evidence" value="ECO:0007669"/>
    <property type="project" value="TreeGrafter"/>
</dbReference>
<accession>A0A3Q0JIP3</accession>
<evidence type="ECO:0000313" key="4">
    <source>
        <dbReference type="RefSeq" id="XP_026686993.1"/>
    </source>
</evidence>
<reference evidence="4" key="1">
    <citation type="submission" date="2025-08" db="UniProtKB">
        <authorList>
            <consortium name="RefSeq"/>
        </authorList>
    </citation>
    <scope>IDENTIFICATION</scope>
</reference>
<dbReference type="GO" id="GO:0072542">
    <property type="term" value="F:protein phosphatase activator activity"/>
    <property type="evidence" value="ECO:0007669"/>
    <property type="project" value="TreeGrafter"/>
</dbReference>
<dbReference type="InterPro" id="IPR011989">
    <property type="entry name" value="ARM-like"/>
</dbReference>
<dbReference type="InterPro" id="IPR002554">
    <property type="entry name" value="PP2A_B56"/>
</dbReference>
<dbReference type="PANTHER" id="PTHR10257">
    <property type="entry name" value="SERINE/THREONINE PROTEIN PHOSPHATASE 2A PP2A REGULATORY SUBUNIT B"/>
    <property type="match status" value="1"/>
</dbReference>
<dbReference type="AlphaFoldDB" id="A0A3Q0JIP3"/>
<dbReference type="GO" id="GO:0000159">
    <property type="term" value="C:protein phosphatase type 2A complex"/>
    <property type="evidence" value="ECO:0007669"/>
    <property type="project" value="InterPro"/>
</dbReference>
<gene>
    <name evidence="4" type="primary">LOC103519867</name>
</gene>
<feature type="non-terminal residue" evidence="4">
    <location>
        <position position="505"/>
    </location>
</feature>
<evidence type="ECO:0000256" key="1">
    <source>
        <dbReference type="ARBA" id="ARBA00009745"/>
    </source>
</evidence>
<dbReference type="SUPFAM" id="SSF48371">
    <property type="entry name" value="ARM repeat"/>
    <property type="match status" value="1"/>
</dbReference>
<protein>
    <submittedName>
        <fullName evidence="4">Serine/threonine-protein phosphatase 2A 56 kDa regulatory subunit gamma isoform-like</fullName>
    </submittedName>
</protein>
<dbReference type="InterPro" id="IPR016024">
    <property type="entry name" value="ARM-type_fold"/>
</dbReference>
<dbReference type="PaxDb" id="121845-A0A3Q0JIP3"/>
<dbReference type="Proteomes" id="UP000079169">
    <property type="component" value="Unplaced"/>
</dbReference>
<organism evidence="3 4">
    <name type="scientific">Diaphorina citri</name>
    <name type="common">Asian citrus psyllid</name>
    <dbReference type="NCBI Taxonomy" id="121845"/>
    <lineage>
        <taxon>Eukaryota</taxon>
        <taxon>Metazoa</taxon>
        <taxon>Ecdysozoa</taxon>
        <taxon>Arthropoda</taxon>
        <taxon>Hexapoda</taxon>
        <taxon>Insecta</taxon>
        <taxon>Pterygota</taxon>
        <taxon>Neoptera</taxon>
        <taxon>Paraneoptera</taxon>
        <taxon>Hemiptera</taxon>
        <taxon>Sternorrhyncha</taxon>
        <taxon>Psylloidea</taxon>
        <taxon>Psyllidae</taxon>
        <taxon>Diaphorininae</taxon>
        <taxon>Diaphorina</taxon>
    </lineage>
</organism>
<evidence type="ECO:0000313" key="3">
    <source>
        <dbReference type="Proteomes" id="UP000079169"/>
    </source>
</evidence>
<dbReference type="Pfam" id="PF01603">
    <property type="entry name" value="B56"/>
    <property type="match status" value="2"/>
</dbReference>
<dbReference type="GO" id="GO:0005634">
    <property type="term" value="C:nucleus"/>
    <property type="evidence" value="ECO:0007669"/>
    <property type="project" value="TreeGrafter"/>
</dbReference>
<dbReference type="GeneID" id="103519867"/>
<dbReference type="FunFam" id="1.25.10.10:FF:000389">
    <property type="entry name" value="Serine/threonine-protein phosphatase 2A 56 kDa regulatory subunit"/>
    <property type="match status" value="1"/>
</dbReference>
<name>A0A3Q0JIP3_DIACI</name>
<dbReference type="RefSeq" id="XP_026686993.1">
    <property type="nucleotide sequence ID" value="XM_026831192.1"/>
</dbReference>